<keyword evidence="5" id="KW-1185">Reference proteome</keyword>
<dbReference type="VEuPathDB" id="CryptoDB:GNI_007340"/>
<evidence type="ECO:0000313" key="4">
    <source>
        <dbReference type="EMBL" id="EZG87278.1"/>
    </source>
</evidence>
<keyword evidence="1" id="KW-0698">rRNA processing</keyword>
<keyword evidence="2" id="KW-0175">Coiled coil</keyword>
<feature type="coiled-coil region" evidence="2">
    <location>
        <begin position="1416"/>
        <end position="1443"/>
    </location>
</feature>
<dbReference type="SUPFAM" id="SSF48371">
    <property type="entry name" value="ARM repeat"/>
    <property type="match status" value="1"/>
</dbReference>
<evidence type="ECO:0000256" key="1">
    <source>
        <dbReference type="RuleBase" id="RU367065"/>
    </source>
</evidence>
<dbReference type="Proteomes" id="UP000019763">
    <property type="component" value="Unassembled WGS sequence"/>
</dbReference>
<gene>
    <name evidence="4" type="ORF">GNI_007340</name>
</gene>
<protein>
    <recommendedName>
        <fullName evidence="1">HEAT repeat-containing protein 1</fullName>
    </recommendedName>
</protein>
<dbReference type="PANTHER" id="PTHR13457">
    <property type="entry name" value="BAP28"/>
    <property type="match status" value="1"/>
</dbReference>
<feature type="compositionally biased region" description="Basic and acidic residues" evidence="3">
    <location>
        <begin position="1980"/>
        <end position="1994"/>
    </location>
</feature>
<feature type="compositionally biased region" description="Low complexity" evidence="3">
    <location>
        <begin position="1084"/>
        <end position="1096"/>
    </location>
</feature>
<dbReference type="PANTHER" id="PTHR13457:SF1">
    <property type="entry name" value="HEAT REPEAT-CONTAINING PROTEIN 1"/>
    <property type="match status" value="1"/>
</dbReference>
<accession>A0A023BD59</accession>
<dbReference type="GO" id="GO:0032040">
    <property type="term" value="C:small-subunit processome"/>
    <property type="evidence" value="ECO:0007669"/>
    <property type="project" value="TreeGrafter"/>
</dbReference>
<dbReference type="GO" id="GO:0000462">
    <property type="term" value="P:maturation of SSU-rRNA from tricistronic rRNA transcript (SSU-rRNA, 5.8S rRNA, LSU-rRNA)"/>
    <property type="evidence" value="ECO:0007669"/>
    <property type="project" value="TreeGrafter"/>
</dbReference>
<dbReference type="GO" id="GO:0030686">
    <property type="term" value="C:90S preribosome"/>
    <property type="evidence" value="ECO:0007669"/>
    <property type="project" value="TreeGrafter"/>
</dbReference>
<dbReference type="InterPro" id="IPR016024">
    <property type="entry name" value="ARM-type_fold"/>
</dbReference>
<name>A0A023BD59_GRENI</name>
<evidence type="ECO:0000313" key="5">
    <source>
        <dbReference type="Proteomes" id="UP000019763"/>
    </source>
</evidence>
<comment type="subcellular location">
    <subcellularLocation>
        <location evidence="1">Nucleus</location>
        <location evidence="1">Nucleolus</location>
    </subcellularLocation>
</comment>
<dbReference type="EMBL" id="AFNH02000055">
    <property type="protein sequence ID" value="EZG87278.1"/>
    <property type="molecule type" value="Genomic_DNA"/>
</dbReference>
<keyword evidence="1" id="KW-0690">Ribosome biogenesis</keyword>
<dbReference type="GO" id="GO:0045943">
    <property type="term" value="P:positive regulation of transcription by RNA polymerase I"/>
    <property type="evidence" value="ECO:0007669"/>
    <property type="project" value="TreeGrafter"/>
</dbReference>
<comment type="caution">
    <text evidence="4">The sequence shown here is derived from an EMBL/GenBank/DDBJ whole genome shotgun (WGS) entry which is preliminary data.</text>
</comment>
<reference evidence="4" key="1">
    <citation type="submission" date="2013-12" db="EMBL/GenBank/DDBJ databases">
        <authorList>
            <person name="Omoto C.K."/>
            <person name="Sibley D."/>
            <person name="Venepally P."/>
            <person name="Hadjithomas M."/>
            <person name="Karamycheva S."/>
            <person name="Brunk B."/>
            <person name="Roos D."/>
            <person name="Caler E."/>
            <person name="Lorenzi H."/>
        </authorList>
    </citation>
    <scope>NUCLEOTIDE SEQUENCE</scope>
</reference>
<comment type="similarity">
    <text evidence="1">Belongs to the HEATR1/UTP10 family.</text>
</comment>
<evidence type="ECO:0000256" key="3">
    <source>
        <dbReference type="SAM" id="MobiDB-lite"/>
    </source>
</evidence>
<feature type="region of interest" description="Disordered" evidence="3">
    <location>
        <begin position="1058"/>
        <end position="1101"/>
    </location>
</feature>
<proteinExistence type="inferred from homology"/>
<dbReference type="OrthoDB" id="432468at2759"/>
<dbReference type="Gene3D" id="1.25.10.10">
    <property type="entry name" value="Leucine-rich Repeat Variant"/>
    <property type="match status" value="1"/>
</dbReference>
<keyword evidence="1" id="KW-0687">Ribonucleoprotein</keyword>
<dbReference type="GeneID" id="22910537"/>
<evidence type="ECO:0000256" key="2">
    <source>
        <dbReference type="SAM" id="Coils"/>
    </source>
</evidence>
<dbReference type="InterPro" id="IPR040191">
    <property type="entry name" value="UTP10"/>
</dbReference>
<dbReference type="GO" id="GO:0030515">
    <property type="term" value="F:snoRNA binding"/>
    <property type="evidence" value="ECO:0007669"/>
    <property type="project" value="TreeGrafter"/>
</dbReference>
<comment type="function">
    <text evidence="1">Involved in nucleolar processing of pre-18S ribosomal RNA.</text>
</comment>
<organism evidence="4 5">
    <name type="scientific">Gregarina niphandrodes</name>
    <name type="common">Septate eugregarine</name>
    <dbReference type="NCBI Taxonomy" id="110365"/>
    <lineage>
        <taxon>Eukaryota</taxon>
        <taxon>Sar</taxon>
        <taxon>Alveolata</taxon>
        <taxon>Apicomplexa</taxon>
        <taxon>Conoidasida</taxon>
        <taxon>Gregarinasina</taxon>
        <taxon>Eugregarinorida</taxon>
        <taxon>Gregarinidae</taxon>
        <taxon>Gregarina</taxon>
    </lineage>
</organism>
<keyword evidence="1" id="KW-0539">Nucleus</keyword>
<sequence length="2398" mass="261368">MMYYGLFPLENLLHRKVLPLWIGFVLQIDVYQSTLETVREEKLNEIDSVTRDFIRVLGDRWVTLEGLQVLEYLCRAFFIQERLAFEMVALAIPFHNRPIFVRMCQVVACDINSYKTAWITSVQKSGLPVGMKSLVKLCSSCPALLYRLCSFAMDILEKNTICMNTSRYSQHSRTHRLFLQLFIQETVNNGPTKLFNDDRFIMDLVSIVSKLNALGSKDPALQYLATTVTKAICSRAKLNGLVMDKLLNEFLTLIEQQGFDSDLNRVSENFGAILSRQIIKFDDVKRKEPLPRSEFSRYVLFKEESEQMGLPFLSSTVTELMTPYISKIFSCAMRQLRRAHDSGTSTQEHFSTLIIILRSLMLTNAEADEESALDLSSLLKDGRGFIAELSLLRKRFVEQMMEETLVFTSCLMEAVPICHTPENILLAGLPPFLCDLFHIDEVAALSTILNACQAPALASFALQAIGNKGKLLVELGLHSIPIVDDRKAVRSTMLAETVIKAAGENGDAEVLDTLLTAASEGLETIKVGDLQRIVVAVGPKLSESHRLRMLRSVIGRCVGFADDLVSDMDTLVQANTSGHRLRDVLRTLVTDDSRSIMTLLATRNTPLDVAAKLLIGAKIKGKVATLESTDNACFWPLLAFGDEVVLKTFGAWILEQPGLPAVVDKFSGMAFALPVYHDIMTKLRVVAKYVEGHYEEKLLISPESGQQMTHSTLVAVGSQSQSASCVANVLKELLRRQAEQKNSHVINVVLNVLNMARNSSSGTIPPELMTLIQSVKVPSVSPFGVRGPFDLADDEARKSDETRKGEARVETSLDQLSLDQLSLDQLVSRQSRTCSEGVIVGDRVSAAAVEFYLSSADGALSLLYCLVLSLQHQAGSQLLTGSVGSAGSVEPVGLQVEPVGLQVEPVGLQVEEVMARCLSELTVLAIPVTEGTVVRVLAMYAEAAASVSALQGPAVARYLPRLLAFQKFLGNWLVAQDGDVCGDPRVMQAELDALHAHMCSEHTRVVAGGGVASGGELSGGQSLSVAPQIKEFVVSFCHVALGRPLLKQLVWGEEAAGEGTAGEGTAGEEAVAASPAGKGKKTKSQSNSKSNKSQSKSTRESRSLWTESNALYVEFAIAALVALGAEAATLRQSLAKRLLLQASRVVESAAFPRMSLIVSFLAAALQVPDVELVLVDRSQQPIPVVQFALEHVRASEDANVQQWLFLGYLAAQLPMASVRMLASAVVQRTTSSPDFLTHACASAVRQFGERLLGPVSTSSATWRTLVDLCVQKRGEQWALQALSAPSNEYRTRVRNEWHAGGGVDMSAMAEDEAALFASEEERLLSLEFAPNVAAISRIVAALASMTTDEKREQLVALVLRALLQQYINLINIEPESDLGIIDQRRFCQALVAAAKQTLGAIGSCLDTVTSILCEEVEELEEVRAEEERMEEGMEERLALQEEKQSWTDLGQRVLLDPAMGTVDRLKSVAEGRLATSAEAVVHESLSLCGVLGNIAVLKNAVRPGVSDDYLCLVVARFRPSLLLTRRSGRAAELTLWLQFVDRAMKRDFQDLPPFGFPLSVYEHARARADAKLYSAFITSWVSLLTSTMLEGVPDFVYPQSTVYNSQFRTLLSDKGEEYCQRILAEGKVIIHTSLSGAEDAAAEDAVAEDAVAEDAVAEDAVAEDAVALDTAAMDTLVFLTLLVVCSPFTSVLLSDWLPFLAQLPSRLPLSLPLALTSLALDGSLLLPYIEHITQHLRDHVLDALPHVRAQQLANSRRHSPWEVVLALICGVGPTLLEAGVPVPGEGGSVQSGSDQLLQAVLWCPQHLMTLQHAAGRSVSSVRGFWEGVQQTIGARQSEEFRKQLVRVRRQLGRRLVERFGARGGALITTGGEAAAGDADVLEVFAVAIAHLTSQGQLDVIVRGAATQLKRSLTQLQEGDEEGECETVNTLCSLAFVISRCKPDELAPFQDALTNLVALTCGFLGSVFESRLEQDVDSGDADARKGQRDGSDEDRKRKRRGRASLEAQVAEVYGGKLMEAHPTLFGNLRMPEETDLNDTLELATIKRVDERLAATDHQDVSALAAHTRLAQVEDAVCYLFSRLLLKLGPTAIGKAMATVLTAARCGADACLGSRLDGGETVTPKTLFIARLFCLIYSTAAKTGGALVIGGSIWQAEDDMLSILRRCNANVVECFKTGTSQGSSPKKKRRGTRQEIASKSLSQLTSQSTSRSWYWLEVGVPALMCLGDCCRALNESRELVSGMASQPFAVSTSLMDEFARAFDVFRHFDRFAATGSYIGVYPESEDVETAKAWLLHLRFAIIETLGVASQDTSVLGVAYDRLLEKLLDSEDPRVKLAVARVLHQAWATLGVALLPVLNDTLKLVVHMLDNADPEVNAFARAMTLTIERATGESLEGRLAF</sequence>
<dbReference type="GO" id="GO:0034455">
    <property type="term" value="C:t-UTP complex"/>
    <property type="evidence" value="ECO:0007669"/>
    <property type="project" value="TreeGrafter"/>
</dbReference>
<dbReference type="InterPro" id="IPR011989">
    <property type="entry name" value="ARM-like"/>
</dbReference>
<feature type="region of interest" description="Disordered" evidence="3">
    <location>
        <begin position="1974"/>
        <end position="2001"/>
    </location>
</feature>
<dbReference type="RefSeq" id="XP_011128674.1">
    <property type="nucleotide sequence ID" value="XM_011130372.1"/>
</dbReference>